<dbReference type="AlphaFoldDB" id="A0A840E7I0"/>
<reference evidence="3 4" key="1">
    <citation type="submission" date="2020-08" db="EMBL/GenBank/DDBJ databases">
        <title>Genomic Encyclopedia of Type Strains, Phase IV (KMG-IV): sequencing the most valuable type-strain genomes for metagenomic binning, comparative biology and taxonomic classification.</title>
        <authorList>
            <person name="Goeker M."/>
        </authorList>
    </citation>
    <scope>NUCLEOTIDE SEQUENCE [LARGE SCALE GENOMIC DNA]</scope>
    <source>
        <strain evidence="3 4">DSM 105137</strain>
    </source>
</reference>
<keyword evidence="1" id="KW-0732">Signal</keyword>
<proteinExistence type="predicted"/>
<comment type="caution">
    <text evidence="3">The sequence shown here is derived from an EMBL/GenBank/DDBJ whole genome shotgun (WGS) entry which is preliminary data.</text>
</comment>
<protein>
    <recommendedName>
        <fullName evidence="2">DUF6089 domain-containing protein</fullName>
    </recommendedName>
</protein>
<gene>
    <name evidence="3" type="ORF">GGR28_001827</name>
</gene>
<dbReference type="Pfam" id="PF19573">
    <property type="entry name" value="DUF6089"/>
    <property type="match status" value="1"/>
</dbReference>
<dbReference type="Proteomes" id="UP000576209">
    <property type="component" value="Unassembled WGS sequence"/>
</dbReference>
<dbReference type="RefSeq" id="WP_183495460.1">
    <property type="nucleotide sequence ID" value="NZ_JACIFF010000004.1"/>
</dbReference>
<dbReference type="Gene3D" id="2.40.160.20">
    <property type="match status" value="1"/>
</dbReference>
<accession>A0A840E7I0</accession>
<organism evidence="3 4">
    <name type="scientific">Neolewinella aquimaris</name>
    <dbReference type="NCBI Taxonomy" id="1835722"/>
    <lineage>
        <taxon>Bacteria</taxon>
        <taxon>Pseudomonadati</taxon>
        <taxon>Bacteroidota</taxon>
        <taxon>Saprospiria</taxon>
        <taxon>Saprospirales</taxon>
        <taxon>Lewinellaceae</taxon>
        <taxon>Neolewinella</taxon>
    </lineage>
</organism>
<evidence type="ECO:0000259" key="2">
    <source>
        <dbReference type="Pfam" id="PF19573"/>
    </source>
</evidence>
<feature type="chain" id="PRO_5032610143" description="DUF6089 domain-containing protein" evidence="1">
    <location>
        <begin position="24"/>
        <end position="285"/>
    </location>
</feature>
<sequence>MKGLTLPCFILAFITLFSTSATAQSYFEIGAMAGDMPYNGDLSDPGIKFLNDWNTFGGVYLRYRPVNRIGLRFNGAFGTIEAENSTNVSLGNGTSTSITRNFRSKIQEYSVAVEFDLFYLGDPDDRFVAPYVMAGIGRTSFNPESQVDGIYYELQPLRTEGQGIMTGQYDPAPYELSITTLHLGGGVRAKLGDRFVVGGEVSGRITNTDYLDDVTGRRLVYQDVLDNTTTRGAFFSNPAVDPGEAPEGLEYRRGGDSDDFYFMINLTLGIRLGGWGSGGNGCYSF</sequence>
<feature type="domain" description="DUF6089" evidence="2">
    <location>
        <begin position="12"/>
        <end position="217"/>
    </location>
</feature>
<dbReference type="EMBL" id="JACIFF010000004">
    <property type="protein sequence ID" value="MBB4079207.1"/>
    <property type="molecule type" value="Genomic_DNA"/>
</dbReference>
<evidence type="ECO:0000313" key="3">
    <source>
        <dbReference type="EMBL" id="MBB4079207.1"/>
    </source>
</evidence>
<feature type="signal peptide" evidence="1">
    <location>
        <begin position="1"/>
        <end position="23"/>
    </location>
</feature>
<dbReference type="InterPro" id="IPR045743">
    <property type="entry name" value="DUF6089"/>
</dbReference>
<evidence type="ECO:0000313" key="4">
    <source>
        <dbReference type="Proteomes" id="UP000576209"/>
    </source>
</evidence>
<keyword evidence="4" id="KW-1185">Reference proteome</keyword>
<evidence type="ECO:0000256" key="1">
    <source>
        <dbReference type="SAM" id="SignalP"/>
    </source>
</evidence>
<name>A0A840E7I0_9BACT</name>